<dbReference type="PANTHER" id="PTHR43289">
    <property type="entry name" value="MITOGEN-ACTIVATED PROTEIN KINASE KINASE KINASE 20-RELATED"/>
    <property type="match status" value="1"/>
</dbReference>
<dbReference type="SMART" id="SM00220">
    <property type="entry name" value="S_TKc"/>
    <property type="match status" value="1"/>
</dbReference>
<dbReference type="InterPro" id="IPR019734">
    <property type="entry name" value="TPR_rpt"/>
</dbReference>
<feature type="binding site" evidence="6">
    <location>
        <position position="118"/>
    </location>
    <ligand>
        <name>ATP</name>
        <dbReference type="ChEBI" id="CHEBI:30616"/>
    </ligand>
</feature>
<evidence type="ECO:0000256" key="1">
    <source>
        <dbReference type="ARBA" id="ARBA00022679"/>
    </source>
</evidence>
<reference evidence="9 10" key="1">
    <citation type="submission" date="2019-07" db="EMBL/GenBank/DDBJ databases">
        <title>Genome sequencing of lignin-degrading bacterial isolates.</title>
        <authorList>
            <person name="Gladden J."/>
        </authorList>
    </citation>
    <scope>NUCLEOTIDE SEQUENCE [LARGE SCALE GENOMIC DNA]</scope>
    <source>
        <strain evidence="9 10">J19</strain>
    </source>
</reference>
<evidence type="ECO:0000256" key="4">
    <source>
        <dbReference type="ARBA" id="ARBA00022840"/>
    </source>
</evidence>
<dbReference type="CDD" id="cd14014">
    <property type="entry name" value="STKc_PknB_like"/>
    <property type="match status" value="1"/>
</dbReference>
<dbReference type="Gene3D" id="1.25.40.10">
    <property type="entry name" value="Tetratricopeptide repeat domain"/>
    <property type="match status" value="3"/>
</dbReference>
<dbReference type="InterPro" id="IPR008271">
    <property type="entry name" value="Ser/Thr_kinase_AS"/>
</dbReference>
<name>A0A562DJB3_9GAMM</name>
<dbReference type="InterPro" id="IPR000719">
    <property type="entry name" value="Prot_kinase_dom"/>
</dbReference>
<dbReference type="GO" id="GO:0005524">
    <property type="term" value="F:ATP binding"/>
    <property type="evidence" value="ECO:0007669"/>
    <property type="project" value="UniProtKB-UniRule"/>
</dbReference>
<dbReference type="OrthoDB" id="9801841at2"/>
<dbReference type="EMBL" id="VLJS01000063">
    <property type="protein sequence ID" value="TWH09643.1"/>
    <property type="molecule type" value="Genomic_DNA"/>
</dbReference>
<evidence type="ECO:0000256" key="7">
    <source>
        <dbReference type="SAM" id="MobiDB-lite"/>
    </source>
</evidence>
<accession>A0A562DJB3</accession>
<dbReference type="PROSITE" id="PS00108">
    <property type="entry name" value="PROTEIN_KINASE_ST"/>
    <property type="match status" value="1"/>
</dbReference>
<protein>
    <submittedName>
        <fullName evidence="9">Serine/threonine protein kinase</fullName>
    </submittedName>
</protein>
<dbReference type="PROSITE" id="PS00107">
    <property type="entry name" value="PROTEIN_KINASE_ATP"/>
    <property type="match status" value="1"/>
</dbReference>
<feature type="domain" description="Protein kinase" evidence="8">
    <location>
        <begin position="87"/>
        <end position="356"/>
    </location>
</feature>
<sequence>MRFPGGILDGPERELWRRADALFDRLLDEPEHTRQSRLLELTDDPALRERVRRLLAAHARSSGPLDQPPPGLPPPAATLAGQRLGRWRLEEEIGRGGMAVVYRARAEDGAEGQLAAVKVLTLGSLARDGRERFLREQQALLRLRHPYIAALYDAGVSADGTPWLAMQLVEGEPIDRWCARHRLDVPARVRLLLQVCEALDYSHRNLVVHRDIKPSNVLVDADGHVRVLDFGIARTLDGDEAATRTALHALTPEYAAPEQFTGMPPATAMDVYGAAALLYRLLTGLAPRQAAPAGEVIAPSKLLRQRAGERPDPAQRQAVARLRGDLDTILLKALAGTPEDRYPGIAAFAEDLRRWLQRRPIRAHPPSLRYRLRKFASRNRWQVAAGAVLLLLLAGGVAGTVWQMRKARAEAARANALAEESEAQLAYLESLLEMLAPGTEDTRHIDRTRVLAEATARARRELADRPQVLASVEMRLGLLAEELGEYGRAADLFDSALRRRRQLFGDESEATAEALAKSGSVRAYLSPRQPEEVLRRLEQALPVLARLAPHGQARVRALNALLAILAELDRYPQAEARLAEAMAVCDAPAAPEEACAALWANAGAFYQRTSRPKDALPHLERALETRRRLWGPEHADTLVVASRLGLVYAETGDPARGLALLEQVVQAQRRIYERPTRDALPALYMLSRLLAGSGEVERALALNSEYLDQLREVYGEDHPDSALGQTERGTLLFTEGRFAEAAAAYAEGVRIYRLVRSEAGTAIAEGNYADALREQGQAARALPLQYRSLEVLERVFGAGHPQVAARLGNVARTHAALGQHEQALRQYERTLEMYERHAREQQGGDRTAIAYVDAWRARSLLAVGRGEEAVATLRASVALLQDRPQPNPRLENEAFAFLVEAACRTGTGDCAALRAQARERLARGWPPGRERDDGGHGGNRGRTGRHPAHGAAAGPGAGRLWRRTARCGRTGPGGGPAGRAGAVRGGGGLAAGHGPGGPAGLLDRGPCRVRPPPGHLRRHRLPGGAAARTPGGAAGLAVRQPAHRRPGAAAAAARAAGDPRTRGRRGAGAAGRAAGAGARGRAGPCRHPSRAHGPGRGHGRGRARDRVRRRAGQPGRPPHAAGHAGRAGAGAWSPARGSGRHRRFRHRALPPGVPAACAARPARTCRRCLMTPTRRPIPNPVLPLLALAAALPAAAADPCLVGRWEPVGNAAGEWMQRNAPGLQVQAAQQGTLEFLADGTYVAGGSGQAQVAATQAQAEVRDLRFQARGTWSTEGTTLVLQPTAGSMDGTMRIQGPAGRTIEVPMPRGAAQPQRLQYACSSDGLQTRMAVRNATPVVQRYRRLP</sequence>
<keyword evidence="1" id="KW-0808">Transferase</keyword>
<evidence type="ECO:0000256" key="5">
    <source>
        <dbReference type="PROSITE-ProRule" id="PRU00339"/>
    </source>
</evidence>
<comment type="caution">
    <text evidence="9">The sequence shown here is derived from an EMBL/GenBank/DDBJ whole genome shotgun (WGS) entry which is preliminary data.</text>
</comment>
<feature type="compositionally biased region" description="Low complexity" evidence="7">
    <location>
        <begin position="1112"/>
        <end position="1131"/>
    </location>
</feature>
<feature type="compositionally biased region" description="Basic and acidic residues" evidence="7">
    <location>
        <begin position="921"/>
        <end position="935"/>
    </location>
</feature>
<dbReference type="Pfam" id="PF00069">
    <property type="entry name" value="Pkinase"/>
    <property type="match status" value="1"/>
</dbReference>
<feature type="compositionally biased region" description="Low complexity" evidence="7">
    <location>
        <begin position="1022"/>
        <end position="1037"/>
    </location>
</feature>
<keyword evidence="10" id="KW-1185">Reference proteome</keyword>
<evidence type="ECO:0000259" key="8">
    <source>
        <dbReference type="PROSITE" id="PS50011"/>
    </source>
</evidence>
<dbReference type="Pfam" id="PF13374">
    <property type="entry name" value="TPR_10"/>
    <property type="match status" value="1"/>
</dbReference>
<dbReference type="RefSeq" id="WP_147208561.1">
    <property type="nucleotide sequence ID" value="NZ_VLJS01000063.1"/>
</dbReference>
<gene>
    <name evidence="9" type="ORF">L613_003400000210</name>
</gene>
<dbReference type="PROSITE" id="PS50005">
    <property type="entry name" value="TPR"/>
    <property type="match status" value="1"/>
</dbReference>
<dbReference type="Proteomes" id="UP000321583">
    <property type="component" value="Unassembled WGS sequence"/>
</dbReference>
<keyword evidence="4 6" id="KW-0067">ATP-binding</keyword>
<dbReference type="InterPro" id="IPR017441">
    <property type="entry name" value="Protein_kinase_ATP_BS"/>
</dbReference>
<feature type="compositionally biased region" description="Basic residues" evidence="7">
    <location>
        <begin position="1087"/>
        <end position="1111"/>
    </location>
</feature>
<feature type="compositionally biased region" description="Low complexity" evidence="7">
    <location>
        <begin position="1070"/>
        <end position="1083"/>
    </location>
</feature>
<evidence type="ECO:0000256" key="3">
    <source>
        <dbReference type="ARBA" id="ARBA00022777"/>
    </source>
</evidence>
<dbReference type="GO" id="GO:0004674">
    <property type="term" value="F:protein serine/threonine kinase activity"/>
    <property type="evidence" value="ECO:0007669"/>
    <property type="project" value="UniProtKB-KW"/>
</dbReference>
<feature type="repeat" description="TPR" evidence="5">
    <location>
        <begin position="804"/>
        <end position="837"/>
    </location>
</feature>
<dbReference type="PROSITE" id="PS50011">
    <property type="entry name" value="PROTEIN_KINASE_DOM"/>
    <property type="match status" value="1"/>
</dbReference>
<dbReference type="Gene3D" id="1.10.510.10">
    <property type="entry name" value="Transferase(Phosphotransferase) domain 1"/>
    <property type="match status" value="1"/>
</dbReference>
<feature type="compositionally biased region" description="Gly residues" evidence="7">
    <location>
        <begin position="970"/>
        <end position="999"/>
    </location>
</feature>
<keyword evidence="9" id="KW-0723">Serine/threonine-protein kinase</keyword>
<proteinExistence type="predicted"/>
<keyword evidence="5" id="KW-0802">TPR repeat</keyword>
<dbReference type="Gene3D" id="3.30.200.20">
    <property type="entry name" value="Phosphorylase Kinase, domain 1"/>
    <property type="match status" value="1"/>
</dbReference>
<feature type="region of interest" description="Disordered" evidence="7">
    <location>
        <begin position="921"/>
        <end position="1142"/>
    </location>
</feature>
<dbReference type="SUPFAM" id="SSF48452">
    <property type="entry name" value="TPR-like"/>
    <property type="match status" value="2"/>
</dbReference>
<dbReference type="InterPro" id="IPR011990">
    <property type="entry name" value="TPR-like_helical_dom_sf"/>
</dbReference>
<keyword evidence="2 6" id="KW-0547">Nucleotide-binding</keyword>
<evidence type="ECO:0000313" key="10">
    <source>
        <dbReference type="Proteomes" id="UP000321583"/>
    </source>
</evidence>
<evidence type="ECO:0000256" key="2">
    <source>
        <dbReference type="ARBA" id="ARBA00022741"/>
    </source>
</evidence>
<feature type="compositionally biased region" description="Low complexity" evidence="7">
    <location>
        <begin position="1047"/>
        <end position="1058"/>
    </location>
</feature>
<dbReference type="InterPro" id="IPR011009">
    <property type="entry name" value="Kinase-like_dom_sf"/>
</dbReference>
<evidence type="ECO:0000256" key="6">
    <source>
        <dbReference type="PROSITE-ProRule" id="PRU10141"/>
    </source>
</evidence>
<dbReference type="PANTHER" id="PTHR43289:SF34">
    <property type="entry name" value="SERINE_THREONINE-PROTEIN KINASE YBDM-RELATED"/>
    <property type="match status" value="1"/>
</dbReference>
<keyword evidence="3 9" id="KW-0418">Kinase</keyword>
<organism evidence="9 10">
    <name type="scientific">Pseudoxanthomonas taiwanensis J19</name>
    <dbReference type="NCBI Taxonomy" id="935569"/>
    <lineage>
        <taxon>Bacteria</taxon>
        <taxon>Pseudomonadati</taxon>
        <taxon>Pseudomonadota</taxon>
        <taxon>Gammaproteobacteria</taxon>
        <taxon>Lysobacterales</taxon>
        <taxon>Lysobacteraceae</taxon>
        <taxon>Pseudoxanthomonas</taxon>
    </lineage>
</organism>
<dbReference type="SMART" id="SM00028">
    <property type="entry name" value="TPR"/>
    <property type="match status" value="6"/>
</dbReference>
<dbReference type="Pfam" id="PF13424">
    <property type="entry name" value="TPR_12"/>
    <property type="match status" value="2"/>
</dbReference>
<dbReference type="SUPFAM" id="SSF56112">
    <property type="entry name" value="Protein kinase-like (PK-like)"/>
    <property type="match status" value="1"/>
</dbReference>
<evidence type="ECO:0000313" key="9">
    <source>
        <dbReference type="EMBL" id="TWH09643.1"/>
    </source>
</evidence>